<keyword evidence="1" id="KW-1133">Transmembrane helix</keyword>
<accession>A0A6H1PG49</accession>
<organism evidence="2">
    <name type="scientific">Nierstraszella lineata</name>
    <dbReference type="NCBI Taxonomy" id="515354"/>
    <lineage>
        <taxon>Eukaryota</taxon>
        <taxon>Metazoa</taxon>
        <taxon>Spiralia</taxon>
        <taxon>Lophotrochozoa</taxon>
        <taxon>Mollusca</taxon>
        <taxon>Polyplacophora</taxon>
        <taxon>Neoloricata</taxon>
        <taxon>Lepidopleurida</taxon>
        <taxon>Nierstraszellidae</taxon>
        <taxon>Nierstraszella</taxon>
    </lineage>
</organism>
<protein>
    <submittedName>
        <fullName evidence="2">NADH dehydrogenase subunit 6</fullName>
    </submittedName>
</protein>
<dbReference type="AlphaFoldDB" id="A0A6H1PG49"/>
<dbReference type="EMBL" id="MN864055">
    <property type="protein sequence ID" value="QIZ12583.1"/>
    <property type="molecule type" value="Genomic_DNA"/>
</dbReference>
<dbReference type="CTD" id="4541"/>
<sequence length="165" mass="18411">MTMVLLCAHIMSFCTILPFLTQPISLGVNILIGVLSLSLCVVLFAGSWFAFILILVYLGGLLVVFAYMITLVPNVVFKTFRIAVLQMIFMVVYMCCILMLDMKSMLKGHMVENFPWVSNQNDTGLVITFSFNSVILISTAMVLLLALICVVKICFLKKGPLRPFL</sequence>
<evidence type="ECO:0000256" key="1">
    <source>
        <dbReference type="SAM" id="Phobius"/>
    </source>
</evidence>
<keyword evidence="1" id="KW-0472">Membrane</keyword>
<gene>
    <name evidence="2" type="primary">ND6</name>
</gene>
<name>A0A6H1PG49_9MOLL</name>
<feature type="transmembrane region" description="Helical" evidence="1">
    <location>
        <begin position="82"/>
        <end position="100"/>
    </location>
</feature>
<dbReference type="GeneID" id="54614947"/>
<reference evidence="2" key="1">
    <citation type="journal article" date="2020" name="BMC Evol. Biol.">
        <title>A mitogenomic phylogeny of chitons (Mollusca: Polyplacophora).</title>
        <authorList>
            <person name="Irisarri I."/>
            <person name="Uribe J.E."/>
            <person name="Eernisse D.J."/>
            <person name="Zardoya R."/>
        </authorList>
    </citation>
    <scope>NUCLEOTIDE SEQUENCE</scope>
</reference>
<keyword evidence="1" id="KW-0812">Transmembrane</keyword>
<feature type="transmembrane region" description="Helical" evidence="1">
    <location>
        <begin position="47"/>
        <end position="70"/>
    </location>
</feature>
<evidence type="ECO:0000313" key="2">
    <source>
        <dbReference type="EMBL" id="QIZ12583.1"/>
    </source>
</evidence>
<geneLocation type="mitochondrion" evidence="2"/>
<proteinExistence type="predicted"/>
<keyword evidence="2" id="KW-0496">Mitochondrion</keyword>
<feature type="transmembrane region" description="Helical" evidence="1">
    <location>
        <begin position="134"/>
        <end position="155"/>
    </location>
</feature>
<dbReference type="RefSeq" id="YP_009773372.1">
    <property type="nucleotide sequence ID" value="NC_047421.1"/>
</dbReference>